<dbReference type="EMBL" id="AHFK01000088">
    <property type="protein sequence ID" value="EOQ04517.1"/>
    <property type="molecule type" value="Genomic_DNA"/>
</dbReference>
<name>A0A9W5R2E0_BACCE</name>
<proteinExistence type="predicted"/>
<evidence type="ECO:0000313" key="1">
    <source>
        <dbReference type="EMBL" id="EOQ04517.1"/>
    </source>
</evidence>
<dbReference type="RefSeq" id="WP_016123666.1">
    <property type="nucleotide sequence ID" value="NZ_KB976840.1"/>
</dbReference>
<protein>
    <submittedName>
        <fullName evidence="1">Uncharacterized protein</fullName>
    </submittedName>
</protein>
<dbReference type="Proteomes" id="UP000014028">
    <property type="component" value="Unassembled WGS sequence"/>
</dbReference>
<sequence>MKTHTKKVQNPLRKKYNEEYLMLQKKWHAVDKELFSLGKIAYWTQWTSMHINRLNEMIKTTTDEIQKRQYQEQRQNLYALKNQAVILLSQSPYATIQIYMPTVHKKLCAVHQQQIHKQSLTIHDALLTMHQQFSACSNCQKGQRNFYSLYAIDIKHKETNTHFRFHMPYALFYPNINQKSNQFPRIEKYHGDFGMSKIPDSLEQASNLFRYELVVKKLKENLAINVKEKNKNLPEGTEAFLPLNSILLGGKHLNSIPRQEKQDKVAQTIQKTGTIDKPILIDKETKMLKDDFSRYFVAREMKLERVPVRYK</sequence>
<evidence type="ECO:0000313" key="2">
    <source>
        <dbReference type="Proteomes" id="UP000014028"/>
    </source>
</evidence>
<gene>
    <name evidence="1" type="ORF">IKC_06019</name>
</gene>
<accession>A0A9W5R2E0</accession>
<reference evidence="1 2" key="1">
    <citation type="submission" date="2012-12" db="EMBL/GenBank/DDBJ databases">
        <title>The Genome Sequence of Bacillus cereus VD184.</title>
        <authorList>
            <consortium name="The Broad Institute Genome Sequencing Platform"/>
            <consortium name="The Broad Institute Genome Sequencing Center for Infectious Disease"/>
            <person name="Feldgarden M."/>
            <person name="Van der Auwera G.A."/>
            <person name="Mahillon J."/>
            <person name="Duprez V."/>
            <person name="Timmery S."/>
            <person name="Mattelet C."/>
            <person name="Dierick K."/>
            <person name="Sun M."/>
            <person name="Yu Z."/>
            <person name="Zhu L."/>
            <person name="Hu X."/>
            <person name="Shank E.B."/>
            <person name="Swiecicka I."/>
            <person name="Hansen B.M."/>
            <person name="Andrup L."/>
            <person name="Walker B."/>
            <person name="Young S.K."/>
            <person name="Zeng Q."/>
            <person name="Gargeya S."/>
            <person name="Fitzgerald M."/>
            <person name="Haas B."/>
            <person name="Abouelleil A."/>
            <person name="Alvarado L."/>
            <person name="Arachchi H.M."/>
            <person name="Berlin A.M."/>
            <person name="Chapman S.B."/>
            <person name="Dewar J."/>
            <person name="Goldberg J."/>
            <person name="Griggs A."/>
            <person name="Gujja S."/>
            <person name="Hansen M."/>
            <person name="Howarth C."/>
            <person name="Imamovic A."/>
            <person name="Larimer J."/>
            <person name="McCowan C."/>
            <person name="Murphy C."/>
            <person name="Neiman D."/>
            <person name="Pearson M."/>
            <person name="Priest M."/>
            <person name="Roberts A."/>
            <person name="Saif S."/>
            <person name="Shea T."/>
            <person name="Sisk P."/>
            <person name="Sykes S."/>
            <person name="Wortman J."/>
            <person name="Nusbaum C."/>
            <person name="Birren B."/>
        </authorList>
    </citation>
    <scope>NUCLEOTIDE SEQUENCE [LARGE SCALE GENOMIC DNA]</scope>
    <source>
        <strain evidence="1 2">VD184</strain>
    </source>
</reference>
<dbReference type="AlphaFoldDB" id="A0A9W5R2E0"/>
<organism evidence="1 2">
    <name type="scientific">Bacillus cereus VD184</name>
    <dbReference type="NCBI Taxonomy" id="1053242"/>
    <lineage>
        <taxon>Bacteria</taxon>
        <taxon>Bacillati</taxon>
        <taxon>Bacillota</taxon>
        <taxon>Bacilli</taxon>
        <taxon>Bacillales</taxon>
        <taxon>Bacillaceae</taxon>
        <taxon>Bacillus</taxon>
        <taxon>Bacillus cereus group</taxon>
    </lineage>
</organism>
<comment type="caution">
    <text evidence="1">The sequence shown here is derived from an EMBL/GenBank/DDBJ whole genome shotgun (WGS) entry which is preliminary data.</text>
</comment>